<gene>
    <name evidence="2" type="ORF">LMG27177_06878</name>
</gene>
<organism evidence="2 3">
    <name type="scientific">Paraburkholderia fynbosensis</name>
    <dbReference type="NCBI Taxonomy" id="1200993"/>
    <lineage>
        <taxon>Bacteria</taxon>
        <taxon>Pseudomonadati</taxon>
        <taxon>Pseudomonadota</taxon>
        <taxon>Betaproteobacteria</taxon>
        <taxon>Burkholderiales</taxon>
        <taxon>Burkholderiaceae</taxon>
        <taxon>Paraburkholderia</taxon>
    </lineage>
</organism>
<dbReference type="Proteomes" id="UP000494252">
    <property type="component" value="Unassembled WGS sequence"/>
</dbReference>
<proteinExistence type="predicted"/>
<dbReference type="RefSeq" id="WP_175165892.1">
    <property type="nucleotide sequence ID" value="NZ_CADIKI010000030.1"/>
</dbReference>
<keyword evidence="3" id="KW-1185">Reference proteome</keyword>
<evidence type="ECO:0000256" key="1">
    <source>
        <dbReference type="SAM" id="MobiDB-lite"/>
    </source>
</evidence>
<sequence>MKTVETNPTNAYGSNGSDEFSHRSFSDLKRMGSFVNNGLHVYKCLVRFSAGQAGTFQPAAKSRLRDKFM</sequence>
<dbReference type="AlphaFoldDB" id="A0A6J5H0V8"/>
<accession>A0A6J5H0V8</accession>
<name>A0A6J5H0V8_9BURK</name>
<feature type="region of interest" description="Disordered" evidence="1">
    <location>
        <begin position="1"/>
        <end position="22"/>
    </location>
</feature>
<feature type="compositionally biased region" description="Polar residues" evidence="1">
    <location>
        <begin position="1"/>
        <end position="18"/>
    </location>
</feature>
<dbReference type="EMBL" id="CADIKI010000030">
    <property type="protein sequence ID" value="CAB3809697.1"/>
    <property type="molecule type" value="Genomic_DNA"/>
</dbReference>
<protein>
    <submittedName>
        <fullName evidence="2">Uncharacterized protein</fullName>
    </submittedName>
</protein>
<evidence type="ECO:0000313" key="2">
    <source>
        <dbReference type="EMBL" id="CAB3809697.1"/>
    </source>
</evidence>
<evidence type="ECO:0000313" key="3">
    <source>
        <dbReference type="Proteomes" id="UP000494252"/>
    </source>
</evidence>
<reference evidence="2 3" key="1">
    <citation type="submission" date="2020-04" db="EMBL/GenBank/DDBJ databases">
        <authorList>
            <person name="De Canck E."/>
        </authorList>
    </citation>
    <scope>NUCLEOTIDE SEQUENCE [LARGE SCALE GENOMIC DNA]</scope>
    <source>
        <strain evidence="2 3">LMG 27177</strain>
    </source>
</reference>